<evidence type="ECO:0000313" key="1">
    <source>
        <dbReference type="EMBL" id="MDL5376093.1"/>
    </source>
</evidence>
<evidence type="ECO:0008006" key="3">
    <source>
        <dbReference type="Google" id="ProtNLM"/>
    </source>
</evidence>
<name>A0ABT7MKY6_9BACL</name>
<evidence type="ECO:0000313" key="2">
    <source>
        <dbReference type="Proteomes" id="UP001230807"/>
    </source>
</evidence>
<sequence length="90" mass="10897">MRFFKVMTHTNDRGEDIILSEYFKINDKQVDQFLKDTLELDMYDQKVTLKECQIAKDRWECPVGDFVVVEYFNEKEFDKMTEYRSPAPKK</sequence>
<dbReference type="Proteomes" id="UP001230807">
    <property type="component" value="Unassembled WGS sequence"/>
</dbReference>
<accession>A0ABT7MKY6</accession>
<dbReference type="EMBL" id="JASWER010000001">
    <property type="protein sequence ID" value="MDL5376093.1"/>
    <property type="molecule type" value="Genomic_DNA"/>
</dbReference>
<protein>
    <recommendedName>
        <fullName evidence="3">Phage protein</fullName>
    </recommendedName>
</protein>
<reference evidence="1 2" key="1">
    <citation type="submission" date="2023-06" db="EMBL/GenBank/DDBJ databases">
        <title>Influencing factors and mechanism of Cr(VI) reduction by facultative anaerobic Exiguobacterium sp. PY14.</title>
        <authorList>
            <person name="Zou L."/>
        </authorList>
    </citation>
    <scope>NUCLEOTIDE SEQUENCE [LARGE SCALE GENOMIC DNA]</scope>
    <source>
        <strain evidence="1 2">PY14</strain>
    </source>
</reference>
<proteinExistence type="predicted"/>
<comment type="caution">
    <text evidence="1">The sequence shown here is derived from an EMBL/GenBank/DDBJ whole genome shotgun (WGS) entry which is preliminary data.</text>
</comment>
<gene>
    <name evidence="1" type="ORF">QR695_03605</name>
</gene>
<dbReference type="RefSeq" id="WP_021067350.1">
    <property type="nucleotide sequence ID" value="NZ_CP172296.1"/>
</dbReference>
<organism evidence="1 2">
    <name type="scientific">Exiguobacterium mexicanum</name>
    <dbReference type="NCBI Taxonomy" id="340146"/>
    <lineage>
        <taxon>Bacteria</taxon>
        <taxon>Bacillati</taxon>
        <taxon>Bacillota</taxon>
        <taxon>Bacilli</taxon>
        <taxon>Bacillales</taxon>
        <taxon>Bacillales Family XII. Incertae Sedis</taxon>
        <taxon>Exiguobacterium</taxon>
    </lineage>
</organism>
<keyword evidence="2" id="KW-1185">Reference proteome</keyword>